<protein>
    <submittedName>
        <fullName evidence="2">Uncharacterized protein</fullName>
    </submittedName>
</protein>
<reference evidence="3" key="2">
    <citation type="submission" date="2013-12" db="EMBL/GenBank/DDBJ databases">
        <authorList>
            <person name="Yu Y."/>
            <person name="Lee S."/>
            <person name="de Baynast K."/>
            <person name="Wissotski M."/>
            <person name="Liu L."/>
            <person name="Talag J."/>
            <person name="Goicoechea J."/>
            <person name="Angelova A."/>
            <person name="Jetty R."/>
            <person name="Kudrna D."/>
            <person name="Golser W."/>
            <person name="Rivera L."/>
            <person name="Zhang J."/>
            <person name="Wing R."/>
        </authorList>
    </citation>
    <scope>NUCLEOTIDE SEQUENCE</scope>
</reference>
<proteinExistence type="predicted"/>
<feature type="region of interest" description="Disordered" evidence="1">
    <location>
        <begin position="1"/>
        <end position="32"/>
    </location>
</feature>
<keyword evidence="3" id="KW-1185">Reference proteome</keyword>
<evidence type="ECO:0000313" key="2">
    <source>
        <dbReference type="EnsemblPlants" id="LPERR03G20820.2"/>
    </source>
</evidence>
<dbReference type="EnsemblPlants" id="LPERR03G20820.2">
    <property type="protein sequence ID" value="LPERR03G20820.2"/>
    <property type="gene ID" value="LPERR03G20820"/>
</dbReference>
<evidence type="ECO:0000313" key="3">
    <source>
        <dbReference type="Proteomes" id="UP000032180"/>
    </source>
</evidence>
<accession>A0A0D9VW44</accession>
<organism evidence="2 3">
    <name type="scientific">Leersia perrieri</name>
    <dbReference type="NCBI Taxonomy" id="77586"/>
    <lineage>
        <taxon>Eukaryota</taxon>
        <taxon>Viridiplantae</taxon>
        <taxon>Streptophyta</taxon>
        <taxon>Embryophyta</taxon>
        <taxon>Tracheophyta</taxon>
        <taxon>Spermatophyta</taxon>
        <taxon>Magnoliopsida</taxon>
        <taxon>Liliopsida</taxon>
        <taxon>Poales</taxon>
        <taxon>Poaceae</taxon>
        <taxon>BOP clade</taxon>
        <taxon>Oryzoideae</taxon>
        <taxon>Oryzeae</taxon>
        <taxon>Oryzinae</taxon>
        <taxon>Leersia</taxon>
    </lineage>
</organism>
<reference evidence="2" key="3">
    <citation type="submission" date="2015-04" db="UniProtKB">
        <authorList>
            <consortium name="EnsemblPlants"/>
        </authorList>
    </citation>
    <scope>IDENTIFICATION</scope>
</reference>
<dbReference type="Gramene" id="LPERR03G20820.2">
    <property type="protein sequence ID" value="LPERR03G20820.2"/>
    <property type="gene ID" value="LPERR03G20820"/>
</dbReference>
<evidence type="ECO:0000256" key="1">
    <source>
        <dbReference type="SAM" id="MobiDB-lite"/>
    </source>
</evidence>
<dbReference type="AlphaFoldDB" id="A0A0D9VW44"/>
<name>A0A0D9VW44_9ORYZ</name>
<dbReference type="Proteomes" id="UP000032180">
    <property type="component" value="Chromosome 3"/>
</dbReference>
<reference evidence="2 3" key="1">
    <citation type="submission" date="2012-08" db="EMBL/GenBank/DDBJ databases">
        <title>Oryza genome evolution.</title>
        <authorList>
            <person name="Wing R.A."/>
        </authorList>
    </citation>
    <scope>NUCLEOTIDE SEQUENCE</scope>
</reference>
<sequence length="63" mass="6458">MPPLPQSSSTSPGSQNKWNGGTIAAAAGRDNEVTTGKMQMAAAGSLPPCYQGPELEQMGFSCD</sequence>
<feature type="compositionally biased region" description="Polar residues" evidence="1">
    <location>
        <begin position="1"/>
        <end position="19"/>
    </location>
</feature>
<dbReference type="HOGENOM" id="CLU_2889005_0_0_1"/>